<organism evidence="5 6">
    <name type="scientific">Thraustotheca clavata</name>
    <dbReference type="NCBI Taxonomy" id="74557"/>
    <lineage>
        <taxon>Eukaryota</taxon>
        <taxon>Sar</taxon>
        <taxon>Stramenopiles</taxon>
        <taxon>Oomycota</taxon>
        <taxon>Saprolegniomycetes</taxon>
        <taxon>Saprolegniales</taxon>
        <taxon>Achlyaceae</taxon>
        <taxon>Thraustotheca</taxon>
    </lineage>
</organism>
<dbReference type="Proteomes" id="UP000243217">
    <property type="component" value="Unassembled WGS sequence"/>
</dbReference>
<evidence type="ECO:0000256" key="2">
    <source>
        <dbReference type="ARBA" id="ARBA00023008"/>
    </source>
</evidence>
<accession>A0A1V9ZS86</accession>
<dbReference type="GO" id="GO:0046872">
    <property type="term" value="F:metal ion binding"/>
    <property type="evidence" value="ECO:0007669"/>
    <property type="project" value="UniProtKB-KW"/>
</dbReference>
<dbReference type="Gene3D" id="1.10.1280.10">
    <property type="entry name" value="Di-copper center containing domain from catechol oxidase"/>
    <property type="match status" value="1"/>
</dbReference>
<protein>
    <recommendedName>
        <fullName evidence="4">Tyrosinase copper-binding domain-containing protein</fullName>
    </recommendedName>
</protein>
<evidence type="ECO:0000256" key="3">
    <source>
        <dbReference type="SAM" id="SignalP"/>
    </source>
</evidence>
<feature type="signal peptide" evidence="3">
    <location>
        <begin position="1"/>
        <end position="22"/>
    </location>
</feature>
<dbReference type="STRING" id="74557.A0A1V9ZS86"/>
<dbReference type="GO" id="GO:0016491">
    <property type="term" value="F:oxidoreductase activity"/>
    <property type="evidence" value="ECO:0007669"/>
    <property type="project" value="InterPro"/>
</dbReference>
<gene>
    <name evidence="5" type="ORF">THRCLA_05855</name>
</gene>
<dbReference type="InterPro" id="IPR002227">
    <property type="entry name" value="Tyrosinase_Cu-bd"/>
</dbReference>
<keyword evidence="2" id="KW-0186">Copper</keyword>
<dbReference type="InterPro" id="IPR050316">
    <property type="entry name" value="Tyrosinase/Hemocyanin"/>
</dbReference>
<name>A0A1V9ZS86_9STRA</name>
<dbReference type="PANTHER" id="PTHR11474:SF126">
    <property type="entry name" value="TYROSINASE-LIKE PROTEIN TYR-1-RELATED"/>
    <property type="match status" value="1"/>
</dbReference>
<dbReference type="AlphaFoldDB" id="A0A1V9ZS86"/>
<sequence length="488" mass="54344">MRIVYLRSFLAVSLVFGQTTKACTAPRIRRPWSQLSQTDKNLYIKAVALGMQKGYHQRFVEIHMEPASNWEAHDVFFFYWHRAFLLGYENMLRSLGNEFACITIPYWDYAALGAKFISGSCSNMLTCGPLLQDFGGSTPRGAKALSMTVNGAAFQTDNCVSSSMTQNFCQSTSAFNTGKCLKCMPRNDWSKVQVPPDVNVLNVFNNIMGNVPATLDGVTEGIQYGTHNMVHAVLDSVMGTFASPGDPVFYSHHAAVDAFHAIYYKCIVASNPPSNKAKDARTWSQGRNYVGRTITATDKMTMKVGETGTTATSIWTAKSNPIYPFFQNLPQTYLAYSDITKLDAFSYSYDFLGTMLSAMNTQCTSFKPGTSMFLSDDGVVTTPQTTIDAVSQEIQWLAEATELASKFYTEDSDINYQVQIMLCVYYNECLGGVFDYSEEFKTNFRVTKKPPCKRIIDQLANGDIAIGVAGWEKVMLKNYPCNSPSHNF</sequence>
<evidence type="ECO:0000313" key="5">
    <source>
        <dbReference type="EMBL" id="OQS00811.1"/>
    </source>
</evidence>
<evidence type="ECO:0000256" key="1">
    <source>
        <dbReference type="ARBA" id="ARBA00022723"/>
    </source>
</evidence>
<proteinExistence type="predicted"/>
<comment type="caution">
    <text evidence="5">The sequence shown here is derived from an EMBL/GenBank/DDBJ whole genome shotgun (WGS) entry which is preliminary data.</text>
</comment>
<feature type="chain" id="PRO_5012325460" description="Tyrosinase copper-binding domain-containing protein" evidence="3">
    <location>
        <begin position="23"/>
        <end position="488"/>
    </location>
</feature>
<dbReference type="Pfam" id="PF00264">
    <property type="entry name" value="Tyrosinase"/>
    <property type="match status" value="1"/>
</dbReference>
<keyword evidence="3" id="KW-0732">Signal</keyword>
<dbReference type="SUPFAM" id="SSF48056">
    <property type="entry name" value="Di-copper centre-containing domain"/>
    <property type="match status" value="1"/>
</dbReference>
<evidence type="ECO:0000259" key="4">
    <source>
        <dbReference type="PROSITE" id="PS00498"/>
    </source>
</evidence>
<evidence type="ECO:0000313" key="6">
    <source>
        <dbReference type="Proteomes" id="UP000243217"/>
    </source>
</evidence>
<dbReference type="PRINTS" id="PR00092">
    <property type="entry name" value="TYROSINASE"/>
</dbReference>
<reference evidence="5 6" key="1">
    <citation type="journal article" date="2014" name="Genome Biol. Evol.">
        <title>The secreted proteins of Achlya hypogyna and Thraustotheca clavata identify the ancestral oomycete secretome and reveal gene acquisitions by horizontal gene transfer.</title>
        <authorList>
            <person name="Misner I."/>
            <person name="Blouin N."/>
            <person name="Leonard G."/>
            <person name="Richards T.A."/>
            <person name="Lane C.E."/>
        </authorList>
    </citation>
    <scope>NUCLEOTIDE SEQUENCE [LARGE SCALE GENOMIC DNA]</scope>
    <source>
        <strain evidence="5 6">ATCC 34112</strain>
    </source>
</reference>
<dbReference type="InterPro" id="IPR008922">
    <property type="entry name" value="Di-copper_centre_dom_sf"/>
</dbReference>
<keyword evidence="1" id="KW-0479">Metal-binding</keyword>
<dbReference type="OrthoDB" id="6132182at2759"/>
<feature type="domain" description="Tyrosinase copper-binding" evidence="4">
    <location>
        <begin position="246"/>
        <end position="257"/>
    </location>
</feature>
<dbReference type="PANTHER" id="PTHR11474">
    <property type="entry name" value="TYROSINASE FAMILY MEMBER"/>
    <property type="match status" value="1"/>
</dbReference>
<dbReference type="PROSITE" id="PS00498">
    <property type="entry name" value="TYROSINASE_2"/>
    <property type="match status" value="1"/>
</dbReference>
<dbReference type="EMBL" id="JNBS01001686">
    <property type="protein sequence ID" value="OQS00811.1"/>
    <property type="molecule type" value="Genomic_DNA"/>
</dbReference>
<keyword evidence="6" id="KW-1185">Reference proteome</keyword>